<dbReference type="RefSeq" id="WP_188118467.1">
    <property type="nucleotide sequence ID" value="NZ_DAONMB010000053.1"/>
</dbReference>
<dbReference type="Gene3D" id="3.40.50.150">
    <property type="entry name" value="Vaccinia Virus protein VP39"/>
    <property type="match status" value="1"/>
</dbReference>
<dbReference type="PANTHER" id="PTHR38451">
    <property type="entry name" value="TRNA (ADENINE(22)-N(1))-METHYLTRANSFERASE"/>
    <property type="match status" value="1"/>
</dbReference>
<accession>A0A1M6HP28</accession>
<name>A0A1M6HP28_9FIRM</name>
<keyword evidence="2" id="KW-1185">Reference proteome</keyword>
<evidence type="ECO:0000313" key="1">
    <source>
        <dbReference type="EMBL" id="SHJ23955.1"/>
    </source>
</evidence>
<gene>
    <name evidence="1" type="ORF">SAMN05444373_10349</name>
</gene>
<dbReference type="PIRSF" id="PIRSF018637">
    <property type="entry name" value="TrmK"/>
    <property type="match status" value="1"/>
</dbReference>
<dbReference type="SUPFAM" id="SSF53335">
    <property type="entry name" value="S-adenosyl-L-methionine-dependent methyltransferases"/>
    <property type="match status" value="1"/>
</dbReference>
<evidence type="ECO:0000313" key="2">
    <source>
        <dbReference type="Proteomes" id="UP000324781"/>
    </source>
</evidence>
<keyword evidence="1" id="KW-0489">Methyltransferase</keyword>
<dbReference type="InterPro" id="IPR006901">
    <property type="entry name" value="TrmK"/>
</dbReference>
<dbReference type="PANTHER" id="PTHR38451:SF1">
    <property type="entry name" value="TRNA (ADENINE(22)-N(1))-METHYLTRANSFERASE"/>
    <property type="match status" value="1"/>
</dbReference>
<organism evidence="1 2">
    <name type="scientific">Thermoclostridium caenicola</name>
    <dbReference type="NCBI Taxonomy" id="659425"/>
    <lineage>
        <taxon>Bacteria</taxon>
        <taxon>Bacillati</taxon>
        <taxon>Bacillota</taxon>
        <taxon>Clostridia</taxon>
        <taxon>Eubacteriales</taxon>
        <taxon>Oscillospiraceae</taxon>
        <taxon>Thermoclostridium</taxon>
    </lineage>
</organism>
<dbReference type="GO" id="GO:0032259">
    <property type="term" value="P:methylation"/>
    <property type="evidence" value="ECO:0007669"/>
    <property type="project" value="UniProtKB-KW"/>
</dbReference>
<dbReference type="EMBL" id="FQZP01000034">
    <property type="protein sequence ID" value="SHJ23955.1"/>
    <property type="molecule type" value="Genomic_DNA"/>
</dbReference>
<proteinExistence type="predicted"/>
<dbReference type="Proteomes" id="UP000324781">
    <property type="component" value="Unassembled WGS sequence"/>
</dbReference>
<sequence>MELKGRLRLIYDMIPPCDTLCDIGTDHALVPAFALLNKRCRCAIATDIREGPLERARRTLDAYNLQDAMELRLGNGLEPISEDETDVIVLAGMGGVLITELLEARIEQVKKAKRIILQPMHAQEVVRPFLWQHGFAVVDEALIQEGSKLYQVLAVCHDAKASARARKDPVYATVGEGLIRKRDPLLKAWLCDRMRRQRKIVDGLKKAACPAPNLEQEENLLKDMERLYGSLFGK</sequence>
<dbReference type="InterPro" id="IPR029063">
    <property type="entry name" value="SAM-dependent_MTases_sf"/>
</dbReference>
<keyword evidence="1" id="KW-0808">Transferase</keyword>
<dbReference type="AlphaFoldDB" id="A0A1M6HP28"/>
<dbReference type="GO" id="GO:0160105">
    <property type="term" value="F:tRNA (adenine(22)-N1)-methyltransferase activity"/>
    <property type="evidence" value="ECO:0007669"/>
    <property type="project" value="InterPro"/>
</dbReference>
<protein>
    <submittedName>
        <fullName evidence="1">tRNA (Adenine22-N1)-methyltransferase</fullName>
    </submittedName>
</protein>
<dbReference type="Pfam" id="PF12847">
    <property type="entry name" value="Methyltransf_18"/>
    <property type="match status" value="1"/>
</dbReference>
<reference evidence="1 2" key="1">
    <citation type="submission" date="2016-11" db="EMBL/GenBank/DDBJ databases">
        <authorList>
            <person name="Varghese N."/>
            <person name="Submissions S."/>
        </authorList>
    </citation>
    <scope>NUCLEOTIDE SEQUENCE [LARGE SCALE GENOMIC DNA]</scope>
    <source>
        <strain evidence="1 2">DSM 19027</strain>
    </source>
</reference>